<dbReference type="Pfam" id="PF02992">
    <property type="entry name" value="Transposase_21"/>
    <property type="match status" value="1"/>
</dbReference>
<sequence>MSLLLPDPRSPGREIDVYLQPLIEELKELWTFEGRVQRGIRHILYAWVIDRRSGYEVEYPSWNIDAIFQRTTCGIEVDYTRTIRVSDLDRLQVDITIILYKLERIFLHAFFSVMVHLAVHLSYEIKVLELRESENLSHYFFSLAMGPSFDVRCYNGCIVGGLRFHTSELDSRCTTQNNGLMVIGESDASGSGDNNFYGVLDEVLYVQYSLGRNEPVVLATQAHQVFCLDNPKNGSNWKIVQVIQNKRIWDVPKVDDIENELFNVLEILVSHRVDEHIEDDTLCRIDVYPTIVKRLIVHHVTYDFIDDMDEHLSHASNDDEL</sequence>
<dbReference type="PANTHER" id="PTHR48258">
    <property type="entry name" value="DUF4218 DOMAIN-CONTAINING PROTEIN-RELATED"/>
    <property type="match status" value="1"/>
</dbReference>
<evidence type="ECO:0000313" key="3">
    <source>
        <dbReference type="Proteomes" id="UP000321947"/>
    </source>
</evidence>
<comment type="caution">
    <text evidence="2">The sequence shown here is derived from an EMBL/GenBank/DDBJ whole genome shotgun (WGS) entry which is preliminary data.</text>
</comment>
<reference evidence="2 3" key="1">
    <citation type="submission" date="2019-08" db="EMBL/GenBank/DDBJ databases">
        <title>Draft genome sequences of two oriental melons (Cucumis melo L. var makuwa).</title>
        <authorList>
            <person name="Kwon S.-Y."/>
        </authorList>
    </citation>
    <scope>NUCLEOTIDE SEQUENCE [LARGE SCALE GENOMIC DNA]</scope>
    <source>
        <strain evidence="3">cv. Chang Bougi</strain>
        <tissue evidence="2">Leaf</tissue>
    </source>
</reference>
<protein>
    <recommendedName>
        <fullName evidence="1">DUF4218 domain-containing protein</fullName>
    </recommendedName>
</protein>
<evidence type="ECO:0000313" key="2">
    <source>
        <dbReference type="EMBL" id="TYK16484.1"/>
    </source>
</evidence>
<dbReference type="InterPro" id="IPR025452">
    <property type="entry name" value="DUF4218"/>
</dbReference>
<dbReference type="EMBL" id="SSTD01008307">
    <property type="protein sequence ID" value="TYK16484.1"/>
    <property type="molecule type" value="Genomic_DNA"/>
</dbReference>
<gene>
    <name evidence="2" type="ORF">E5676_scaffold21G002880</name>
</gene>
<evidence type="ECO:0000259" key="1">
    <source>
        <dbReference type="Pfam" id="PF13960"/>
    </source>
</evidence>
<dbReference type="Pfam" id="PF13960">
    <property type="entry name" value="DUF4218"/>
    <property type="match status" value="1"/>
</dbReference>
<name>A0A5D3CZV0_CUCMM</name>
<dbReference type="AlphaFoldDB" id="A0A5D3CZV0"/>
<dbReference type="InterPro" id="IPR004242">
    <property type="entry name" value="Transposase_21"/>
</dbReference>
<feature type="domain" description="DUF4218" evidence="1">
    <location>
        <begin position="80"/>
        <end position="127"/>
    </location>
</feature>
<organism evidence="2 3">
    <name type="scientific">Cucumis melo var. makuwa</name>
    <name type="common">Oriental melon</name>
    <dbReference type="NCBI Taxonomy" id="1194695"/>
    <lineage>
        <taxon>Eukaryota</taxon>
        <taxon>Viridiplantae</taxon>
        <taxon>Streptophyta</taxon>
        <taxon>Embryophyta</taxon>
        <taxon>Tracheophyta</taxon>
        <taxon>Spermatophyta</taxon>
        <taxon>Magnoliopsida</taxon>
        <taxon>eudicotyledons</taxon>
        <taxon>Gunneridae</taxon>
        <taxon>Pentapetalae</taxon>
        <taxon>rosids</taxon>
        <taxon>fabids</taxon>
        <taxon>Cucurbitales</taxon>
        <taxon>Cucurbitaceae</taxon>
        <taxon>Benincaseae</taxon>
        <taxon>Cucumis</taxon>
    </lineage>
</organism>
<proteinExistence type="predicted"/>
<dbReference type="Proteomes" id="UP000321947">
    <property type="component" value="Unassembled WGS sequence"/>
</dbReference>
<accession>A0A5D3CZV0</accession>